<dbReference type="Proteomes" id="UP000298652">
    <property type="component" value="Chromosome 8"/>
</dbReference>
<gene>
    <name evidence="2" type="ORF">SEVIR_8G208200v2</name>
</gene>
<dbReference type="EMBL" id="CM016559">
    <property type="protein sequence ID" value="TKW01882.1"/>
    <property type="molecule type" value="Genomic_DNA"/>
</dbReference>
<dbReference type="AlphaFoldDB" id="A0A4U6TJJ1"/>
<keyword evidence="3" id="KW-1185">Reference proteome</keyword>
<dbReference type="Gramene" id="TKW01882">
    <property type="protein sequence ID" value="TKW01882"/>
    <property type="gene ID" value="SEVIR_8G208200v2"/>
</dbReference>
<protein>
    <recommendedName>
        <fullName evidence="4">Serine-threonine/tyrosine-protein kinase catalytic domain-containing protein</fullName>
    </recommendedName>
</protein>
<feature type="compositionally biased region" description="Basic and acidic residues" evidence="1">
    <location>
        <begin position="64"/>
        <end position="77"/>
    </location>
</feature>
<evidence type="ECO:0000256" key="1">
    <source>
        <dbReference type="SAM" id="MobiDB-lite"/>
    </source>
</evidence>
<sequence length="77" mass="8906">MRILKIEQQWHESLHVECQQMKICIEIAQICAAYDPSKRPTIADIILKLNKTETMVQKAPPDVNEPRNDPKSSLHQL</sequence>
<evidence type="ECO:0000313" key="2">
    <source>
        <dbReference type="EMBL" id="TKW01882.1"/>
    </source>
</evidence>
<evidence type="ECO:0008006" key="4">
    <source>
        <dbReference type="Google" id="ProtNLM"/>
    </source>
</evidence>
<evidence type="ECO:0000313" key="3">
    <source>
        <dbReference type="Proteomes" id="UP000298652"/>
    </source>
</evidence>
<accession>A0A4U6TJJ1</accession>
<name>A0A4U6TJJ1_SETVI</name>
<dbReference type="PANTHER" id="PTHR45707:SF43">
    <property type="entry name" value="PROTEIN KINASE DOMAIN-CONTAINING PROTEIN"/>
    <property type="match status" value="1"/>
</dbReference>
<organism evidence="2 3">
    <name type="scientific">Setaria viridis</name>
    <name type="common">Green bristlegrass</name>
    <name type="synonym">Setaria italica subsp. viridis</name>
    <dbReference type="NCBI Taxonomy" id="4556"/>
    <lineage>
        <taxon>Eukaryota</taxon>
        <taxon>Viridiplantae</taxon>
        <taxon>Streptophyta</taxon>
        <taxon>Embryophyta</taxon>
        <taxon>Tracheophyta</taxon>
        <taxon>Spermatophyta</taxon>
        <taxon>Magnoliopsida</taxon>
        <taxon>Liliopsida</taxon>
        <taxon>Poales</taxon>
        <taxon>Poaceae</taxon>
        <taxon>PACMAD clade</taxon>
        <taxon>Panicoideae</taxon>
        <taxon>Panicodae</taxon>
        <taxon>Paniceae</taxon>
        <taxon>Cenchrinae</taxon>
        <taxon>Setaria</taxon>
    </lineage>
</organism>
<reference evidence="2" key="1">
    <citation type="submission" date="2019-03" db="EMBL/GenBank/DDBJ databases">
        <title>WGS assembly of Setaria viridis.</title>
        <authorList>
            <person name="Huang P."/>
            <person name="Jenkins J."/>
            <person name="Grimwood J."/>
            <person name="Barry K."/>
            <person name="Healey A."/>
            <person name="Mamidi S."/>
            <person name="Sreedasyam A."/>
            <person name="Shu S."/>
            <person name="Feldman M."/>
            <person name="Wu J."/>
            <person name="Yu Y."/>
            <person name="Chen C."/>
            <person name="Johnson J."/>
            <person name="Rokhsar D."/>
            <person name="Baxter I."/>
            <person name="Schmutz J."/>
            <person name="Brutnell T."/>
            <person name="Kellogg E."/>
        </authorList>
    </citation>
    <scope>NUCLEOTIDE SEQUENCE [LARGE SCALE GENOMIC DNA]</scope>
</reference>
<proteinExistence type="predicted"/>
<dbReference type="PANTHER" id="PTHR45707">
    <property type="entry name" value="C2 CALCIUM/LIPID-BINDING PLANT PHOSPHORIBOSYLTRANSFERASE FAMILY PROTEIN"/>
    <property type="match status" value="1"/>
</dbReference>
<feature type="region of interest" description="Disordered" evidence="1">
    <location>
        <begin position="57"/>
        <end position="77"/>
    </location>
</feature>